<evidence type="ECO:0000313" key="10">
    <source>
        <dbReference type="Proteomes" id="UP001299608"/>
    </source>
</evidence>
<dbReference type="EMBL" id="JAKNGE010000026">
    <property type="protein sequence ID" value="MCG4747603.1"/>
    <property type="molecule type" value="Genomic_DNA"/>
</dbReference>
<evidence type="ECO:0000256" key="1">
    <source>
        <dbReference type="ARBA" id="ARBA00004418"/>
    </source>
</evidence>
<keyword evidence="9" id="KW-1185">Reference proteome</keyword>
<evidence type="ECO:0000313" key="8">
    <source>
        <dbReference type="EMBL" id="NSJ52297.1"/>
    </source>
</evidence>
<gene>
    <name evidence="8" type="ORF">G5B36_26975</name>
    <name evidence="7" type="ORF">L0N08_19425</name>
</gene>
<dbReference type="InterPro" id="IPR008929">
    <property type="entry name" value="Chondroitin_lyas"/>
</dbReference>
<dbReference type="Proteomes" id="UP001299608">
    <property type="component" value="Unassembled WGS sequence"/>
</dbReference>
<keyword evidence="4" id="KW-0456">Lyase</keyword>
<dbReference type="SUPFAM" id="SSF48230">
    <property type="entry name" value="Chondroitin AC/alginate lyase"/>
    <property type="match status" value="1"/>
</dbReference>
<dbReference type="RefSeq" id="WP_165643162.1">
    <property type="nucleotide sequence ID" value="NZ_BAABZL010000001.1"/>
</dbReference>
<dbReference type="PANTHER" id="PTHR39210:SF1">
    <property type="entry name" value="HEPARIN-SULFATE LYASE"/>
    <property type="match status" value="1"/>
</dbReference>
<protein>
    <submittedName>
        <fullName evidence="7">Heparinase II/III family protein</fullName>
    </submittedName>
</protein>
<name>A0AAW5BWA3_9FIRM</name>
<accession>A0AAW5BWA3</accession>
<dbReference type="InterPro" id="IPR012480">
    <property type="entry name" value="Hepar_II_III_C"/>
</dbReference>
<keyword evidence="3" id="KW-0574">Periplasm</keyword>
<dbReference type="GeneID" id="97207184"/>
<dbReference type="AlphaFoldDB" id="A0AAW5BWA3"/>
<reference evidence="7" key="3">
    <citation type="submission" date="2022-01" db="EMBL/GenBank/DDBJ databases">
        <title>Collection of gut derived symbiotic bacterial strains cultured from healthy donors.</title>
        <authorList>
            <person name="Lin H."/>
            <person name="Kohout C."/>
            <person name="Waligurski E."/>
            <person name="Pamer E.G."/>
        </authorList>
    </citation>
    <scope>NUCLEOTIDE SEQUENCE</scope>
    <source>
        <strain evidence="7">DFI.6.55</strain>
    </source>
</reference>
<comment type="subcellular location">
    <subcellularLocation>
        <location evidence="1">Periplasm</location>
    </subcellularLocation>
</comment>
<dbReference type="GO" id="GO:0042597">
    <property type="term" value="C:periplasmic space"/>
    <property type="evidence" value="ECO:0007669"/>
    <property type="project" value="UniProtKB-SubCell"/>
</dbReference>
<evidence type="ECO:0000256" key="3">
    <source>
        <dbReference type="ARBA" id="ARBA00022764"/>
    </source>
</evidence>
<proteinExistence type="predicted"/>
<dbReference type="PANTHER" id="PTHR39210">
    <property type="entry name" value="HEPARIN-SULFATE LYASE"/>
    <property type="match status" value="1"/>
</dbReference>
<comment type="caution">
    <text evidence="7">The sequence shown here is derived from an EMBL/GenBank/DDBJ whole genome shotgun (WGS) entry which is preliminary data.</text>
</comment>
<dbReference type="Pfam" id="PF16889">
    <property type="entry name" value="Hepar_II_III_N"/>
    <property type="match status" value="1"/>
</dbReference>
<organism evidence="7 10">
    <name type="scientific">Enterocloster aldenensis</name>
    <dbReference type="NCBI Taxonomy" id="358742"/>
    <lineage>
        <taxon>Bacteria</taxon>
        <taxon>Bacillati</taxon>
        <taxon>Bacillota</taxon>
        <taxon>Clostridia</taxon>
        <taxon>Lachnospirales</taxon>
        <taxon>Lachnospiraceae</taxon>
        <taxon>Enterocloster</taxon>
    </lineage>
</organism>
<reference evidence="8 9" key="1">
    <citation type="journal article" date="2020" name="Cell Host Microbe">
        <title>Functional and Genomic Variation between Human-Derived Isolates of Lachnospiraceae Reveals Inter- and Intra-Species Diversity.</title>
        <authorList>
            <person name="Sorbara M.T."/>
            <person name="Littmann E.R."/>
            <person name="Fontana E."/>
            <person name="Moody T.U."/>
            <person name="Kohout C.E."/>
            <person name="Gjonbalaj M."/>
            <person name="Eaton V."/>
            <person name="Seok R."/>
            <person name="Leiner I.M."/>
            <person name="Pamer E.G."/>
        </authorList>
    </citation>
    <scope>NUCLEOTIDE SEQUENCE [LARGE SCALE GENOMIC DNA]</scope>
    <source>
        <strain evidence="8 9">MSK.1.17</strain>
    </source>
</reference>
<feature type="domain" description="Heparin-sulfate lyase N-terminal" evidence="6">
    <location>
        <begin position="67"/>
        <end position="289"/>
    </location>
</feature>
<dbReference type="InterPro" id="IPR031680">
    <property type="entry name" value="Hepar_II_III_N"/>
</dbReference>
<evidence type="ECO:0000313" key="9">
    <source>
        <dbReference type="Proteomes" id="UP000669239"/>
    </source>
</evidence>
<evidence type="ECO:0000313" key="7">
    <source>
        <dbReference type="EMBL" id="MCG4747603.1"/>
    </source>
</evidence>
<dbReference type="GO" id="GO:0016829">
    <property type="term" value="F:lyase activity"/>
    <property type="evidence" value="ECO:0007669"/>
    <property type="project" value="UniProtKB-KW"/>
</dbReference>
<dbReference type="Gene3D" id="2.70.98.70">
    <property type="match status" value="1"/>
</dbReference>
<dbReference type="EMBL" id="JAAITT010000064">
    <property type="protein sequence ID" value="NSJ52297.1"/>
    <property type="molecule type" value="Genomic_DNA"/>
</dbReference>
<evidence type="ECO:0000259" key="6">
    <source>
        <dbReference type="Pfam" id="PF16889"/>
    </source>
</evidence>
<dbReference type="Gene3D" id="1.50.10.100">
    <property type="entry name" value="Chondroitin AC/alginate lyase"/>
    <property type="match status" value="1"/>
</dbReference>
<feature type="domain" description="Heparinase II/III-like C-terminal" evidence="5">
    <location>
        <begin position="367"/>
        <end position="542"/>
    </location>
</feature>
<dbReference type="Proteomes" id="UP000669239">
    <property type="component" value="Unassembled WGS sequence"/>
</dbReference>
<sequence length="669" mass="76738">MKQDRFTALKERTRGYMQQYDPAFVTEYMRRQCPLEAGQVIAQADRLMGQTFTFEDRWDMEPCAVPYTLKEMIWDYSPNQDPEWIFMLNRHEYLHKLLLAYRLTGKQAYIEKLEWYMEHWITSNPILPEGTVTTRSIDTGIRCMSWQFLLIHLIGEGLMGQQEAERILDSMRSQFSYMRNGYIGKYTLSNWGLLQTAAICHGFLWFGEYLPGDGLMEWAWNELENQLALQVLPDGSHWEQSMMYHMEVLMSCMKLLAYWNGDVPKDRTWLLEKTADMSRYAMYAAGPDHCQIAQCDSDITDVRDVLTKAAVLTGDGRFRFAGFESMDLDSAWLLGRNGICRYGRQKPRRPEFKNLHAEDTGNVYVRNSWSEDSHFTYLTCGPLGSGHGHADLTHISLYYKGRPFLVDSGRYSYMEEEPLRPALKSAQAHNVCVVDGESQGIPNGSWGYDSYGECLKTYYREQGPVQYCEMAYHGTLSSGQDCLVIRRVLMADPGIWLIVNDIGCRGRHVVQEYYHMDPRVKAVQGTQGMEGGWTLCSGNISLNLLGQTGFMEEPCMISETYNQLLPSSCLVKENRFTDRHTDWTCLAGGDVAMGSAPVYQYGRPQPVTETEVVSRTFAISPSESWVFLIWNQETFKGGKMYLCNGIPIYAKAAALHCRNGNTTLYRLRN</sequence>
<evidence type="ECO:0000256" key="4">
    <source>
        <dbReference type="ARBA" id="ARBA00023239"/>
    </source>
</evidence>
<keyword evidence="2" id="KW-0732">Signal</keyword>
<evidence type="ECO:0000256" key="2">
    <source>
        <dbReference type="ARBA" id="ARBA00022729"/>
    </source>
</evidence>
<reference evidence="8" key="2">
    <citation type="submission" date="2020-02" db="EMBL/GenBank/DDBJ databases">
        <authorList>
            <person name="Littmann E."/>
            <person name="Sorbara M."/>
        </authorList>
    </citation>
    <scope>NUCLEOTIDE SEQUENCE</scope>
    <source>
        <strain evidence="8">MSK.1.17</strain>
    </source>
</reference>
<dbReference type="Pfam" id="PF07940">
    <property type="entry name" value="Hepar_II_III_C"/>
    <property type="match status" value="1"/>
</dbReference>
<evidence type="ECO:0000259" key="5">
    <source>
        <dbReference type="Pfam" id="PF07940"/>
    </source>
</evidence>